<dbReference type="OrthoDB" id="1661883at2759"/>
<keyword evidence="2" id="KW-0677">Repeat</keyword>
<evidence type="ECO:0000313" key="10">
    <source>
        <dbReference type="Proteomes" id="UP000283509"/>
    </source>
</evidence>
<dbReference type="PANTHER" id="PTHR47143">
    <property type="entry name" value="TRANSIENT RECEPTOR POTENTIAL CATION CHANNEL PROTEIN PAINLESS"/>
    <property type="match status" value="1"/>
</dbReference>
<reference evidence="9 10" key="1">
    <citation type="submission" date="2018-04" db="EMBL/GenBank/DDBJ databases">
        <authorList>
            <person name="Zhang X."/>
            <person name="Yuan J."/>
            <person name="Li F."/>
            <person name="Xiang J."/>
        </authorList>
    </citation>
    <scope>NUCLEOTIDE SEQUENCE [LARGE SCALE GENOMIC DNA]</scope>
    <source>
        <tissue evidence="9">Muscle</tissue>
    </source>
</reference>
<reference evidence="9 10" key="2">
    <citation type="submission" date="2019-01" db="EMBL/GenBank/DDBJ databases">
        <title>The decoding of complex shrimp genome reveals the adaptation for benthos swimmer, frequently molting mechanism and breeding impact on genome.</title>
        <authorList>
            <person name="Sun Y."/>
            <person name="Gao Y."/>
            <person name="Yu Y."/>
        </authorList>
    </citation>
    <scope>NUCLEOTIDE SEQUENCE [LARGE SCALE GENOMIC DNA]</scope>
    <source>
        <tissue evidence="9">Muscle</tissue>
    </source>
</reference>
<evidence type="ECO:0000256" key="3">
    <source>
        <dbReference type="ARBA" id="ARBA00023043"/>
    </source>
</evidence>
<protein>
    <submittedName>
        <fullName evidence="9">Putative transient receptor potential cation channel subfamily A member 1</fullName>
    </submittedName>
</protein>
<organism evidence="9 10">
    <name type="scientific">Penaeus vannamei</name>
    <name type="common">Whiteleg shrimp</name>
    <name type="synonym">Litopenaeus vannamei</name>
    <dbReference type="NCBI Taxonomy" id="6689"/>
    <lineage>
        <taxon>Eukaryota</taxon>
        <taxon>Metazoa</taxon>
        <taxon>Ecdysozoa</taxon>
        <taxon>Arthropoda</taxon>
        <taxon>Crustacea</taxon>
        <taxon>Multicrustacea</taxon>
        <taxon>Malacostraca</taxon>
        <taxon>Eumalacostraca</taxon>
        <taxon>Eucarida</taxon>
        <taxon>Decapoda</taxon>
        <taxon>Dendrobranchiata</taxon>
        <taxon>Penaeoidea</taxon>
        <taxon>Penaeidae</taxon>
        <taxon>Penaeus</taxon>
    </lineage>
</organism>
<keyword evidence="3" id="KW-0040">ANK repeat</keyword>
<keyword evidence="5" id="KW-0325">Glycoprotein</keyword>
<accession>A0A423S9N4</accession>
<comment type="caution">
    <text evidence="9">The sequence shown here is derived from an EMBL/GenBank/DDBJ whole genome shotgun (WGS) entry which is preliminary data.</text>
</comment>
<feature type="transmembrane region" description="Helical" evidence="8">
    <location>
        <begin position="289"/>
        <end position="322"/>
    </location>
</feature>
<evidence type="ECO:0000313" key="9">
    <source>
        <dbReference type="EMBL" id="ROT60866.1"/>
    </source>
</evidence>
<evidence type="ECO:0000256" key="6">
    <source>
        <dbReference type="ARBA" id="ARBA00023303"/>
    </source>
</evidence>
<dbReference type="AlphaFoldDB" id="A0A423S9N4"/>
<evidence type="ECO:0000256" key="5">
    <source>
        <dbReference type="ARBA" id="ARBA00023180"/>
    </source>
</evidence>
<sequence>MQLTPLPLFSSTSPSCNRPIEVLQQPSKIHGLVCLAIIRNLPKVFEVVLTQAIVKSDIKENSKEFYIRYRFYPLQLNRDHLELERLQQNDPKWLPNPLMACNEMVKCGRVELLLHPLTQKFLEMKWEAYGRFIHMFNLALYVVFLGLVTFFGVGLLSTLDPEPFQPLADSSGPEAHRQEDGQSVFDDEENGATIVDADGGLNATEESLDDPRSSSASGGSWKDLKDDDATSEAPRRNPIVAWMFSKMENSEGQEPMNITMSTYITSLCIVLYAVIYISNLPNRSFPFLVLFHLLSSLSALNFSLTLTLASTSYLLIILIYPSSLSSPCFPASVFSPLSLPSLYSHLLLLSSPSFLPSLLLIPIFSPFPLHPSSLSLPPSLSFFLSPLLHSPALPLLPLTLSPPSHFPFLELPTHISHLPPLPCPPNIHPTLPPHPSPTLSTHLITYLSPAPHTILHLPSHKHPSLPPSLSHLLHPTTPPPLIPTTRHDPSSPPRQPPTPPDTPSEPLTTSPTLLHPIQRQHIPQTRPHSPHSPITATHNYVASGQLYPQPTHRHTAHQPRWIPQPVKPLRGALADDGSTGSSNAALACLDPRAWFAPSAFCILTQQGYPGASATKVVSPQAVIASDGSGRVGRGESKNELVKLIA</sequence>
<keyword evidence="10" id="KW-1185">Reference proteome</keyword>
<feature type="transmembrane region" description="Helical" evidence="8">
    <location>
        <begin position="342"/>
        <end position="364"/>
    </location>
</feature>
<keyword evidence="6" id="KW-0407">Ion channel</keyword>
<dbReference type="PANTHER" id="PTHR47143:SF1">
    <property type="entry name" value="ION_TRANS DOMAIN-CONTAINING PROTEIN"/>
    <property type="match status" value="1"/>
</dbReference>
<gene>
    <name evidence="9" type="ORF">C7M84_021488</name>
</gene>
<feature type="transmembrane region" description="Helical" evidence="8">
    <location>
        <begin position="138"/>
        <end position="159"/>
    </location>
</feature>
<keyword evidence="4" id="KW-0406">Ion transport</keyword>
<dbReference type="Proteomes" id="UP000283509">
    <property type="component" value="Unassembled WGS sequence"/>
</dbReference>
<evidence type="ECO:0000256" key="1">
    <source>
        <dbReference type="ARBA" id="ARBA00022448"/>
    </source>
</evidence>
<dbReference type="GO" id="GO:0034220">
    <property type="term" value="P:monoatomic ion transmembrane transport"/>
    <property type="evidence" value="ECO:0007669"/>
    <property type="project" value="UniProtKB-KW"/>
</dbReference>
<evidence type="ECO:0000256" key="2">
    <source>
        <dbReference type="ARBA" id="ARBA00022737"/>
    </source>
</evidence>
<keyword evidence="8" id="KW-1133">Transmembrane helix</keyword>
<evidence type="ECO:0000256" key="8">
    <source>
        <dbReference type="SAM" id="Phobius"/>
    </source>
</evidence>
<keyword evidence="8" id="KW-0472">Membrane</keyword>
<feature type="region of interest" description="Disordered" evidence="7">
    <location>
        <begin position="166"/>
        <end position="232"/>
    </location>
</feature>
<dbReference type="GO" id="GO:0022857">
    <property type="term" value="F:transmembrane transporter activity"/>
    <property type="evidence" value="ECO:0007669"/>
    <property type="project" value="TreeGrafter"/>
</dbReference>
<feature type="transmembrane region" description="Helical" evidence="8">
    <location>
        <begin position="258"/>
        <end position="277"/>
    </location>
</feature>
<evidence type="ECO:0000256" key="7">
    <source>
        <dbReference type="SAM" id="MobiDB-lite"/>
    </source>
</evidence>
<feature type="compositionally biased region" description="Pro residues" evidence="7">
    <location>
        <begin position="490"/>
        <end position="503"/>
    </location>
</feature>
<keyword evidence="9" id="KW-0675">Receptor</keyword>
<dbReference type="EMBL" id="QCYY01004511">
    <property type="protein sequence ID" value="ROT60866.1"/>
    <property type="molecule type" value="Genomic_DNA"/>
</dbReference>
<proteinExistence type="predicted"/>
<feature type="region of interest" description="Disordered" evidence="7">
    <location>
        <begin position="455"/>
        <end position="511"/>
    </location>
</feature>
<dbReference type="GO" id="GO:1902495">
    <property type="term" value="C:transmembrane transporter complex"/>
    <property type="evidence" value="ECO:0007669"/>
    <property type="project" value="TreeGrafter"/>
</dbReference>
<evidence type="ECO:0000256" key="4">
    <source>
        <dbReference type="ARBA" id="ARBA00023065"/>
    </source>
</evidence>
<dbReference type="InterPro" id="IPR052076">
    <property type="entry name" value="TRP_cation_channel"/>
</dbReference>
<keyword evidence="1" id="KW-0813">Transport</keyword>
<name>A0A423S9N4_PENVA</name>
<keyword evidence="8" id="KW-0812">Transmembrane</keyword>